<accession>A0A9X5H924</accession>
<name>A0A9X5H924_9FIRM</name>
<evidence type="ECO:0000313" key="1">
    <source>
        <dbReference type="EMBL" id="NDO71785.1"/>
    </source>
</evidence>
<dbReference type="EMBL" id="VIRB01000145">
    <property type="protein sequence ID" value="NDO71785.1"/>
    <property type="molecule type" value="Genomic_DNA"/>
</dbReference>
<dbReference type="Proteomes" id="UP000474104">
    <property type="component" value="Unassembled WGS sequence"/>
</dbReference>
<reference evidence="1 2" key="1">
    <citation type="submission" date="2019-07" db="EMBL/GenBank/DDBJ databases">
        <title>Draft genome sequences of 15 bacterial species constituting the stable defined intestinal microbiota of the GM15 gnotobiotic mouse model.</title>
        <authorList>
            <person name="Elie C."/>
            <person name="Mathieu A."/>
            <person name="Saliou A."/>
            <person name="Darnaud M."/>
            <person name="Leulier F."/>
            <person name="Tamellini A."/>
        </authorList>
    </citation>
    <scope>NUCLEOTIDE SEQUENCE [LARGE SCALE GENOMIC DNA]</scope>
    <source>
        <strain evidence="2">ASF 502</strain>
    </source>
</reference>
<dbReference type="Pfam" id="PF10109">
    <property type="entry name" value="Phage_TAC_7"/>
    <property type="match status" value="1"/>
</dbReference>
<dbReference type="OrthoDB" id="1935314at2"/>
<sequence>MKDGKAIVTTVENEEMLLQLSKTYEFEGEKISQLDLSGLEEITADNMIKANKVMVTSGAVAIMPENDLYYTLIIAADATGIPIEFFKKLRPRDAVKVKNRVSNFFYGEE</sequence>
<organism evidence="1 2">
    <name type="scientific">Schaedlerella arabinosiphila</name>
    <dbReference type="NCBI Taxonomy" id="2044587"/>
    <lineage>
        <taxon>Bacteria</taxon>
        <taxon>Bacillati</taxon>
        <taxon>Bacillota</taxon>
        <taxon>Clostridia</taxon>
        <taxon>Lachnospirales</taxon>
        <taxon>Lachnospiraceae</taxon>
        <taxon>Schaedlerella</taxon>
    </lineage>
</organism>
<protein>
    <submittedName>
        <fullName evidence="1">Phage tail assembly protein</fullName>
    </submittedName>
</protein>
<evidence type="ECO:0000313" key="2">
    <source>
        <dbReference type="Proteomes" id="UP000474104"/>
    </source>
</evidence>
<proteinExistence type="predicted"/>
<comment type="caution">
    <text evidence="1">The sequence shown here is derived from an EMBL/GenBank/DDBJ whole genome shotgun (WGS) entry which is preliminary data.</text>
</comment>
<gene>
    <name evidence="1" type="ORF">FMM80_25265</name>
</gene>
<dbReference type="AlphaFoldDB" id="A0A9X5H924"/>
<dbReference type="InterPro" id="IPR019289">
    <property type="entry name" value="Phage_tail_E/E"/>
</dbReference>